<gene>
    <name evidence="1" type="ORF">RHMOL_Rhmol06G0067200</name>
</gene>
<organism evidence="1 2">
    <name type="scientific">Rhododendron molle</name>
    <name type="common">Chinese azalea</name>
    <name type="synonym">Azalea mollis</name>
    <dbReference type="NCBI Taxonomy" id="49168"/>
    <lineage>
        <taxon>Eukaryota</taxon>
        <taxon>Viridiplantae</taxon>
        <taxon>Streptophyta</taxon>
        <taxon>Embryophyta</taxon>
        <taxon>Tracheophyta</taxon>
        <taxon>Spermatophyta</taxon>
        <taxon>Magnoliopsida</taxon>
        <taxon>eudicotyledons</taxon>
        <taxon>Gunneridae</taxon>
        <taxon>Pentapetalae</taxon>
        <taxon>asterids</taxon>
        <taxon>Ericales</taxon>
        <taxon>Ericaceae</taxon>
        <taxon>Ericoideae</taxon>
        <taxon>Rhodoreae</taxon>
        <taxon>Rhododendron</taxon>
    </lineage>
</organism>
<comment type="caution">
    <text evidence="1">The sequence shown here is derived from an EMBL/GenBank/DDBJ whole genome shotgun (WGS) entry which is preliminary data.</text>
</comment>
<name>A0ACC0N9N3_RHOML</name>
<evidence type="ECO:0000313" key="2">
    <source>
        <dbReference type="Proteomes" id="UP001062846"/>
    </source>
</evidence>
<reference evidence="1" key="1">
    <citation type="submission" date="2022-02" db="EMBL/GenBank/DDBJ databases">
        <title>Plant Genome Project.</title>
        <authorList>
            <person name="Zhang R.-G."/>
        </authorList>
    </citation>
    <scope>NUCLEOTIDE SEQUENCE</scope>
    <source>
        <strain evidence="1">AT1</strain>
    </source>
</reference>
<keyword evidence="2" id="KW-1185">Reference proteome</keyword>
<proteinExistence type="predicted"/>
<dbReference type="Proteomes" id="UP001062846">
    <property type="component" value="Chromosome 6"/>
</dbReference>
<dbReference type="EMBL" id="CM046393">
    <property type="protein sequence ID" value="KAI8549971.1"/>
    <property type="molecule type" value="Genomic_DNA"/>
</dbReference>
<sequence>MGCTATFSTQNKVMAPSFWPPVKERREALFRSDRRPYLGCFRQVGGGFFSPQTYRSWI</sequence>
<protein>
    <submittedName>
        <fullName evidence="1">Uncharacterized protein</fullName>
    </submittedName>
</protein>
<accession>A0ACC0N9N3</accession>
<evidence type="ECO:0000313" key="1">
    <source>
        <dbReference type="EMBL" id="KAI8549971.1"/>
    </source>
</evidence>